<keyword evidence="2" id="KW-1185">Reference proteome</keyword>
<dbReference type="Proteomes" id="UP000319004">
    <property type="component" value="Chromosome"/>
</dbReference>
<proteinExistence type="predicted"/>
<evidence type="ECO:0000313" key="1">
    <source>
        <dbReference type="EMBL" id="QDV45813.1"/>
    </source>
</evidence>
<gene>
    <name evidence="1" type="ORF">Enr13x_57160</name>
</gene>
<reference evidence="1 2" key="1">
    <citation type="submission" date="2019-03" db="EMBL/GenBank/DDBJ databases">
        <title>Deep-cultivation of Planctomycetes and their phenomic and genomic characterization uncovers novel biology.</title>
        <authorList>
            <person name="Wiegand S."/>
            <person name="Jogler M."/>
            <person name="Boedeker C."/>
            <person name="Pinto D."/>
            <person name="Vollmers J."/>
            <person name="Rivas-Marin E."/>
            <person name="Kohn T."/>
            <person name="Peeters S.H."/>
            <person name="Heuer A."/>
            <person name="Rast P."/>
            <person name="Oberbeckmann S."/>
            <person name="Bunk B."/>
            <person name="Jeske O."/>
            <person name="Meyerdierks A."/>
            <person name="Storesund J.E."/>
            <person name="Kallscheuer N."/>
            <person name="Luecker S."/>
            <person name="Lage O.M."/>
            <person name="Pohl T."/>
            <person name="Merkel B.J."/>
            <person name="Hornburger P."/>
            <person name="Mueller R.-W."/>
            <person name="Bruemmer F."/>
            <person name="Labrenz M."/>
            <person name="Spormann A.M."/>
            <person name="Op den Camp H."/>
            <person name="Overmann J."/>
            <person name="Amann R."/>
            <person name="Jetten M.S.M."/>
            <person name="Mascher T."/>
            <person name="Medema M.H."/>
            <person name="Devos D.P."/>
            <person name="Kaster A.-K."/>
            <person name="Ovreas L."/>
            <person name="Rohde M."/>
            <person name="Galperin M.Y."/>
            <person name="Jogler C."/>
        </authorList>
    </citation>
    <scope>NUCLEOTIDE SEQUENCE [LARGE SCALE GENOMIC DNA]</scope>
    <source>
        <strain evidence="1 2">Enr13</strain>
    </source>
</reference>
<dbReference type="EMBL" id="CP037423">
    <property type="protein sequence ID" value="QDV45813.1"/>
    <property type="molecule type" value="Genomic_DNA"/>
</dbReference>
<dbReference type="OrthoDB" id="255738at2"/>
<dbReference type="KEGG" id="snep:Enr13x_57160"/>
<organism evidence="1 2">
    <name type="scientific">Stieleria neptunia</name>
    <dbReference type="NCBI Taxonomy" id="2527979"/>
    <lineage>
        <taxon>Bacteria</taxon>
        <taxon>Pseudomonadati</taxon>
        <taxon>Planctomycetota</taxon>
        <taxon>Planctomycetia</taxon>
        <taxon>Pirellulales</taxon>
        <taxon>Pirellulaceae</taxon>
        <taxon>Stieleria</taxon>
    </lineage>
</organism>
<evidence type="ECO:0000313" key="2">
    <source>
        <dbReference type="Proteomes" id="UP000319004"/>
    </source>
</evidence>
<dbReference type="RefSeq" id="WP_145390057.1">
    <property type="nucleotide sequence ID" value="NZ_CP037423.1"/>
</dbReference>
<name>A0A518HY74_9BACT</name>
<protein>
    <submittedName>
        <fullName evidence="1">Uncharacterized protein</fullName>
    </submittedName>
</protein>
<sequence length="237" mass="27909">MHVRRFNPSGIEAFRKFLRTCRDAPSTPTPWELLESDEFTSLTTETIEIDSRSFDSRREAAEYLHAKLGIIRAESLRYDAGLWTWLSLFYFDQICPAVAGNRKVRNDYTYIYMPRESRYFYRHLLFVSWYVQHIAPSHNRLLLDGPVSQLDRFTAEVIKRLYLTRIPAVFEVLDRVYWDESTKRAFSGVTSPGKVKAGDLLHRFPIRIRQLEKTYDLQSLTADQLIELLGSEFQQIR</sequence>
<accession>A0A518HY74</accession>
<dbReference type="AlphaFoldDB" id="A0A518HY74"/>